<dbReference type="Pfam" id="PF11625">
    <property type="entry name" value="DUF3253"/>
    <property type="match status" value="1"/>
</dbReference>
<dbReference type="AlphaFoldDB" id="A0A3N2BBH6"/>
<keyword evidence="3" id="KW-1185">Reference proteome</keyword>
<dbReference type="Gene3D" id="1.10.10.10">
    <property type="entry name" value="Winged helix-like DNA-binding domain superfamily/Winged helix DNA-binding domain"/>
    <property type="match status" value="1"/>
</dbReference>
<dbReference type="SUPFAM" id="SSF46785">
    <property type="entry name" value="Winged helix' DNA-binding domain"/>
    <property type="match status" value="1"/>
</dbReference>
<dbReference type="OrthoDB" id="34459at2"/>
<name>A0A3N2BBH6_9MICO</name>
<dbReference type="InterPro" id="IPR036390">
    <property type="entry name" value="WH_DNA-bd_sf"/>
</dbReference>
<dbReference type="RefSeq" id="WP_123303153.1">
    <property type="nucleotide sequence ID" value="NZ_RKHK01000001.1"/>
</dbReference>
<sequence>MGGHERTEDGHHLIINGRKWRASDPAIPEPLRQELVTELMTARRLIKSRGDEGRFRAHDAKVALGERGEPWWETSKDGQRERLGAAVRALLRKREGSTICPSDAARIVGGENWRELMPLAREVAGDLAGTEEVRITQRGDEVSADASGPIRLAPGPALQH</sequence>
<accession>A0A3N2BBH6</accession>
<proteinExistence type="predicted"/>
<dbReference type="EMBL" id="RKHK01000001">
    <property type="protein sequence ID" value="ROR72611.1"/>
    <property type="molecule type" value="Genomic_DNA"/>
</dbReference>
<comment type="caution">
    <text evidence="2">The sequence shown here is derived from an EMBL/GenBank/DDBJ whole genome shotgun (WGS) entry which is preliminary data.</text>
</comment>
<evidence type="ECO:0000256" key="1">
    <source>
        <dbReference type="SAM" id="MobiDB-lite"/>
    </source>
</evidence>
<dbReference type="Proteomes" id="UP000280668">
    <property type="component" value="Unassembled WGS sequence"/>
</dbReference>
<organism evidence="2 3">
    <name type="scientific">Bogoriella caseilytica</name>
    <dbReference type="NCBI Taxonomy" id="56055"/>
    <lineage>
        <taxon>Bacteria</taxon>
        <taxon>Bacillati</taxon>
        <taxon>Actinomycetota</taxon>
        <taxon>Actinomycetes</taxon>
        <taxon>Micrococcales</taxon>
        <taxon>Bogoriellaceae</taxon>
        <taxon>Bogoriella</taxon>
    </lineage>
</organism>
<evidence type="ECO:0000313" key="3">
    <source>
        <dbReference type="Proteomes" id="UP000280668"/>
    </source>
</evidence>
<protein>
    <submittedName>
        <fullName evidence="2">Uncharacterized protein DUF3253</fullName>
    </submittedName>
</protein>
<gene>
    <name evidence="2" type="ORF">EDD31_0967</name>
</gene>
<dbReference type="InterPro" id="IPR021660">
    <property type="entry name" value="DUF3253"/>
</dbReference>
<evidence type="ECO:0000313" key="2">
    <source>
        <dbReference type="EMBL" id="ROR72611.1"/>
    </source>
</evidence>
<dbReference type="InterPro" id="IPR036388">
    <property type="entry name" value="WH-like_DNA-bd_sf"/>
</dbReference>
<feature type="region of interest" description="Disordered" evidence="1">
    <location>
        <begin position="137"/>
        <end position="160"/>
    </location>
</feature>
<reference evidence="2 3" key="1">
    <citation type="submission" date="2018-11" db="EMBL/GenBank/DDBJ databases">
        <title>Sequencing the genomes of 1000 actinobacteria strains.</title>
        <authorList>
            <person name="Klenk H.-P."/>
        </authorList>
    </citation>
    <scope>NUCLEOTIDE SEQUENCE [LARGE SCALE GENOMIC DNA]</scope>
    <source>
        <strain evidence="2 3">DSM 11294</strain>
    </source>
</reference>